<name>A0A067TS71_GALM3</name>
<evidence type="ECO:0000256" key="1">
    <source>
        <dbReference type="ARBA" id="ARBA00022737"/>
    </source>
</evidence>
<dbReference type="Proteomes" id="UP000027222">
    <property type="component" value="Unassembled WGS sequence"/>
</dbReference>
<dbReference type="EMBL" id="KL142367">
    <property type="protein sequence ID" value="KDR86060.1"/>
    <property type="molecule type" value="Genomic_DNA"/>
</dbReference>
<dbReference type="PANTHER" id="PTHR10039">
    <property type="entry name" value="AMELOGENIN"/>
    <property type="match status" value="1"/>
</dbReference>
<evidence type="ECO:0000313" key="3">
    <source>
        <dbReference type="EMBL" id="KDR86060.1"/>
    </source>
</evidence>
<dbReference type="PANTHER" id="PTHR10039:SF17">
    <property type="entry name" value="FUNGAL STAND N-TERMINAL GOODBYE DOMAIN-CONTAINING PROTEIN-RELATED"/>
    <property type="match status" value="1"/>
</dbReference>
<dbReference type="Gene3D" id="3.40.50.300">
    <property type="entry name" value="P-loop containing nucleotide triphosphate hydrolases"/>
    <property type="match status" value="1"/>
</dbReference>
<evidence type="ECO:0000259" key="2">
    <source>
        <dbReference type="Pfam" id="PF24883"/>
    </source>
</evidence>
<organism evidence="3 4">
    <name type="scientific">Galerina marginata (strain CBS 339.88)</name>
    <dbReference type="NCBI Taxonomy" id="685588"/>
    <lineage>
        <taxon>Eukaryota</taxon>
        <taxon>Fungi</taxon>
        <taxon>Dikarya</taxon>
        <taxon>Basidiomycota</taxon>
        <taxon>Agaricomycotina</taxon>
        <taxon>Agaricomycetes</taxon>
        <taxon>Agaricomycetidae</taxon>
        <taxon>Agaricales</taxon>
        <taxon>Agaricineae</taxon>
        <taxon>Strophariaceae</taxon>
        <taxon>Galerina</taxon>
    </lineage>
</organism>
<dbReference type="Pfam" id="PF24883">
    <property type="entry name" value="NPHP3_N"/>
    <property type="match status" value="1"/>
</dbReference>
<evidence type="ECO:0000313" key="4">
    <source>
        <dbReference type="Proteomes" id="UP000027222"/>
    </source>
</evidence>
<dbReference type="AlphaFoldDB" id="A0A067TS71"/>
<accession>A0A067TS71</accession>
<proteinExistence type="predicted"/>
<sequence length="690" mass="77689">MSDLTRRPGGNPFFAGASGTRVYDSTFTQVQGDVHHNNFFGQSQEPGLIALSQVISHGAIHDSLERYEAGKCHPGTREEIIKTIQDWVRDPNPPSNALWLYGQAGAGKSAIMQTIAEFLHEFLREHYAGSFFFTGGKPKCDQGSALFCTLAYQIAINVPGMREAVNDAMIADVTLHTKSMETQFRSLIVEPFKRCQFLPTHTPTILIDGLDECQGPDTQRAILKLIANATTAAGVPLRFVIASRPEFWIRHGFDRKPLFDITQRLELSDSLEAGRDIRKFLEDGFAEIYDKNLDIMTGIQSPWPPKNVINRLVCDASGQFIYAKTVLKFVGAEFYDPQKQLDIITIPGPLQASAFSDLDRLYTKILSIYPRRESLVCVLGGFLVDAHQTIIEECLGVEHGELNLVLRAISSLLSSKEELPPHQDKDLELLFQRETPCLFFSHRSLKEYLVDSNRSGEFVINYQVVADKILNHFVDLIIDGLIGARNHRYPPMLSNDKWIEILHGSLLHYASPTTINKCLEDLPAAIRTLADDGNRMTTHPNWKSLLRHTSYIRELVVSTTNIVNHQGEKVINICKNIIRDTLAINYNIPYFVKASHRLPLAQTLGISEGLAKRFLINNAHLIMVNFDKPNGTGTLVPMYHPMFGLSYFLESALHGGVFHIEYRRKFIQASQQALTFLNNPWDQLPFSVNV</sequence>
<keyword evidence="4" id="KW-1185">Reference proteome</keyword>
<reference evidence="4" key="1">
    <citation type="journal article" date="2014" name="Proc. Natl. Acad. Sci. U.S.A.">
        <title>Extensive sampling of basidiomycete genomes demonstrates inadequacy of the white-rot/brown-rot paradigm for wood decay fungi.</title>
        <authorList>
            <person name="Riley R."/>
            <person name="Salamov A.A."/>
            <person name="Brown D.W."/>
            <person name="Nagy L.G."/>
            <person name="Floudas D."/>
            <person name="Held B.W."/>
            <person name="Levasseur A."/>
            <person name="Lombard V."/>
            <person name="Morin E."/>
            <person name="Otillar R."/>
            <person name="Lindquist E.A."/>
            <person name="Sun H."/>
            <person name="LaButti K.M."/>
            <person name="Schmutz J."/>
            <person name="Jabbour D."/>
            <person name="Luo H."/>
            <person name="Baker S.E."/>
            <person name="Pisabarro A.G."/>
            <person name="Walton J.D."/>
            <person name="Blanchette R.A."/>
            <person name="Henrissat B."/>
            <person name="Martin F."/>
            <person name="Cullen D."/>
            <person name="Hibbett D.S."/>
            <person name="Grigoriev I.V."/>
        </authorList>
    </citation>
    <scope>NUCLEOTIDE SEQUENCE [LARGE SCALE GENOMIC DNA]</scope>
    <source>
        <strain evidence="4">CBS 339.88</strain>
    </source>
</reference>
<dbReference type="InterPro" id="IPR027417">
    <property type="entry name" value="P-loop_NTPase"/>
</dbReference>
<protein>
    <recommendedName>
        <fullName evidence="2">Nephrocystin 3-like N-terminal domain-containing protein</fullName>
    </recommendedName>
</protein>
<dbReference type="SUPFAM" id="SSF52540">
    <property type="entry name" value="P-loop containing nucleoside triphosphate hydrolases"/>
    <property type="match status" value="1"/>
</dbReference>
<feature type="domain" description="Nephrocystin 3-like N-terminal" evidence="2">
    <location>
        <begin position="76"/>
        <end position="244"/>
    </location>
</feature>
<dbReference type="OrthoDB" id="5967843at2759"/>
<dbReference type="InterPro" id="IPR056884">
    <property type="entry name" value="NPHP3-like_N"/>
</dbReference>
<keyword evidence="1" id="KW-0677">Repeat</keyword>
<gene>
    <name evidence="3" type="ORF">GALMADRAFT_132662</name>
</gene>
<dbReference type="HOGENOM" id="CLU_000288_6_10_1"/>